<reference evidence="7" key="1">
    <citation type="submission" date="2021-05" db="EMBL/GenBank/DDBJ databases">
        <title>A free-living protist that lacks canonical eukaryotic 1 DNA replication and segregation systems.</title>
        <authorList>
            <person name="Salas-Leiva D.E."/>
            <person name="Tromer E.C."/>
            <person name="Curtis B.A."/>
            <person name="Jerlstrom-Hultqvist J."/>
            <person name="Kolisko M."/>
            <person name="Yi Z."/>
            <person name="Salas-Leiva J.S."/>
            <person name="Gallot-Lavallee L."/>
            <person name="Kops G.J.P.L."/>
            <person name="Archibald J.M."/>
            <person name="Simpson A.G.B."/>
            <person name="Roger A.J."/>
        </authorList>
    </citation>
    <scope>NUCLEOTIDE SEQUENCE</scope>
    <source>
        <strain evidence="7">BICM</strain>
    </source>
</reference>
<dbReference type="PANTHER" id="PTHR12681">
    <property type="entry name" value="ZINC FINGER-CONTAINING PROTEIN P48ZNF"/>
    <property type="match status" value="1"/>
</dbReference>
<dbReference type="Proteomes" id="UP000717585">
    <property type="component" value="Unassembled WGS sequence"/>
</dbReference>
<feature type="compositionally biased region" description="Basic and acidic residues" evidence="5">
    <location>
        <begin position="71"/>
        <end position="83"/>
    </location>
</feature>
<dbReference type="EMBL" id="JAHDYR010000007">
    <property type="protein sequence ID" value="KAG9396113.1"/>
    <property type="molecule type" value="Genomic_DNA"/>
</dbReference>
<dbReference type="OrthoDB" id="278280at2759"/>
<dbReference type="PANTHER" id="PTHR12681:SF0">
    <property type="entry name" value="ZINC FINGER CCCH DOMAIN-CONTAINING PROTEIN 15"/>
    <property type="match status" value="1"/>
</dbReference>
<dbReference type="Pfam" id="PF16543">
    <property type="entry name" value="DFRP_C"/>
    <property type="match status" value="1"/>
</dbReference>
<organism evidence="7 8">
    <name type="scientific">Carpediemonas membranifera</name>
    <dbReference type="NCBI Taxonomy" id="201153"/>
    <lineage>
        <taxon>Eukaryota</taxon>
        <taxon>Metamonada</taxon>
        <taxon>Carpediemonas-like organisms</taxon>
        <taxon>Carpediemonas</taxon>
    </lineage>
</organism>
<feature type="domain" description="C3H1-type" evidence="6">
    <location>
        <begin position="155"/>
        <end position="192"/>
    </location>
</feature>
<evidence type="ECO:0000313" key="8">
    <source>
        <dbReference type="Proteomes" id="UP000717585"/>
    </source>
</evidence>
<gene>
    <name evidence="7" type="ORF">J8273_2465</name>
</gene>
<comment type="caution">
    <text evidence="7">The sequence shown here is derived from an EMBL/GenBank/DDBJ whole genome shotgun (WGS) entry which is preliminary data.</text>
</comment>
<sequence length="293" mass="33351">MAKKAGGKGAPAAGKKATVMKANMKEVEDKTFGMKNKNKSKKIQKQIAEMKSQARAKAEGTRPQSMSAISAEEKKRKEQEKKKKELEALMRSLGFAQESKKKEVDKTKKLDIYLDPRDMAKAQEEAEKEETMEDWDQAKLEDVIRQKHSHEGKKAQTTIVCKYFLDALEKRRYGWRWKCPNGDTCIYRHALPPGFVLQDKVAVVTNDMDENKIEEIIEEKRKLITNGTPVTPETFAAWKEKRVAKAKQASDEQADRKKDAAQKKEFSRLFGLSGRALFAYQPEAFQDDDGTGE</sequence>
<dbReference type="PROSITE" id="PS50103">
    <property type="entry name" value="ZF_C3H1"/>
    <property type="match status" value="1"/>
</dbReference>
<keyword evidence="3 4" id="KW-0862">Zinc</keyword>
<feature type="region of interest" description="Disordered" evidence="5">
    <location>
        <begin position="1"/>
        <end position="83"/>
    </location>
</feature>
<evidence type="ECO:0000313" key="7">
    <source>
        <dbReference type="EMBL" id="KAG9396113.1"/>
    </source>
</evidence>
<protein>
    <submittedName>
        <fullName evidence="7">Zinc finger C3H1-type</fullName>
    </submittedName>
</protein>
<keyword evidence="1 4" id="KW-0479">Metal-binding</keyword>
<accession>A0A8J6E3M3</accession>
<evidence type="ECO:0000256" key="2">
    <source>
        <dbReference type="ARBA" id="ARBA00022771"/>
    </source>
</evidence>
<evidence type="ECO:0000259" key="6">
    <source>
        <dbReference type="PROSITE" id="PS50103"/>
    </source>
</evidence>
<feature type="zinc finger region" description="C3H1-type" evidence="4">
    <location>
        <begin position="155"/>
        <end position="192"/>
    </location>
</feature>
<dbReference type="AlphaFoldDB" id="A0A8J6E3M3"/>
<feature type="compositionally biased region" description="Basic and acidic residues" evidence="5">
    <location>
        <begin position="23"/>
        <end position="32"/>
    </location>
</feature>
<dbReference type="GO" id="GO:0008270">
    <property type="term" value="F:zinc ion binding"/>
    <property type="evidence" value="ECO:0007669"/>
    <property type="project" value="UniProtKB-KW"/>
</dbReference>
<proteinExistence type="predicted"/>
<keyword evidence="8" id="KW-1185">Reference proteome</keyword>
<name>A0A8J6E3M3_9EUKA</name>
<evidence type="ECO:0000256" key="1">
    <source>
        <dbReference type="ARBA" id="ARBA00022723"/>
    </source>
</evidence>
<keyword evidence="2 4" id="KW-0863">Zinc-finger</keyword>
<dbReference type="GO" id="GO:0003729">
    <property type="term" value="F:mRNA binding"/>
    <property type="evidence" value="ECO:0007669"/>
    <property type="project" value="TreeGrafter"/>
</dbReference>
<dbReference type="InterPro" id="IPR032378">
    <property type="entry name" value="ZC3H15/TMA46_C"/>
</dbReference>
<dbReference type="InterPro" id="IPR000571">
    <property type="entry name" value="Znf_CCCH"/>
</dbReference>
<evidence type="ECO:0000256" key="4">
    <source>
        <dbReference type="PROSITE-ProRule" id="PRU00723"/>
    </source>
</evidence>
<evidence type="ECO:0000256" key="5">
    <source>
        <dbReference type="SAM" id="MobiDB-lite"/>
    </source>
</evidence>
<dbReference type="GO" id="GO:0002181">
    <property type="term" value="P:cytoplasmic translation"/>
    <property type="evidence" value="ECO:0007669"/>
    <property type="project" value="TreeGrafter"/>
</dbReference>
<evidence type="ECO:0000256" key="3">
    <source>
        <dbReference type="ARBA" id="ARBA00022833"/>
    </source>
</evidence>
<dbReference type="GO" id="GO:0005829">
    <property type="term" value="C:cytosol"/>
    <property type="evidence" value="ECO:0007669"/>
    <property type="project" value="TreeGrafter"/>
</dbReference>
<dbReference type="Gene3D" id="6.20.400.10">
    <property type="match status" value="1"/>
</dbReference>